<dbReference type="InterPro" id="IPR050130">
    <property type="entry name" value="ClpA_ClpB"/>
</dbReference>
<dbReference type="InterPro" id="IPR003959">
    <property type="entry name" value="ATPase_AAA_core"/>
</dbReference>
<dbReference type="Pfam" id="PF10431">
    <property type="entry name" value="ClpB_D2-small"/>
    <property type="match status" value="1"/>
</dbReference>
<dbReference type="PROSITE" id="PS00870">
    <property type="entry name" value="CLPAB_1"/>
    <property type="match status" value="1"/>
</dbReference>
<keyword evidence="3 4" id="KW-0143">Chaperone</keyword>
<dbReference type="CDD" id="cd19499">
    <property type="entry name" value="RecA-like_ClpB_Hsp104-like"/>
    <property type="match status" value="1"/>
</dbReference>
<dbReference type="PRINTS" id="PR00300">
    <property type="entry name" value="CLPPROTEASEA"/>
</dbReference>
<dbReference type="PANTHER" id="PTHR11638">
    <property type="entry name" value="ATP-DEPENDENT CLP PROTEASE"/>
    <property type="match status" value="1"/>
</dbReference>
<dbReference type="InterPro" id="IPR019489">
    <property type="entry name" value="Clp_ATPase_C"/>
</dbReference>
<accession>A0ABR4NEI1</accession>
<dbReference type="InterPro" id="IPR041546">
    <property type="entry name" value="ClpA/ClpB_AAA_lid"/>
</dbReference>
<keyword evidence="2 4" id="KW-0067">ATP-binding</keyword>
<feature type="coiled-coil region" evidence="5">
    <location>
        <begin position="266"/>
        <end position="346"/>
    </location>
</feature>
<evidence type="ECO:0000259" key="7">
    <source>
        <dbReference type="SMART" id="SM01086"/>
    </source>
</evidence>
<dbReference type="InterPro" id="IPR001270">
    <property type="entry name" value="ClpA/B"/>
</dbReference>
<dbReference type="InterPro" id="IPR028299">
    <property type="entry name" value="ClpA/B_CS2"/>
</dbReference>
<organism evidence="8 9">
    <name type="scientific">Polyrhizophydium stewartii</name>
    <dbReference type="NCBI Taxonomy" id="2732419"/>
    <lineage>
        <taxon>Eukaryota</taxon>
        <taxon>Fungi</taxon>
        <taxon>Fungi incertae sedis</taxon>
        <taxon>Chytridiomycota</taxon>
        <taxon>Chytridiomycota incertae sedis</taxon>
        <taxon>Chytridiomycetes</taxon>
        <taxon>Rhizophydiales</taxon>
        <taxon>Rhizophydiales incertae sedis</taxon>
        <taxon>Polyrhizophydium</taxon>
    </lineage>
</organism>
<gene>
    <name evidence="8" type="primary">HSP78</name>
    <name evidence="8" type="ORF">HK105_202752</name>
</gene>
<evidence type="ECO:0000259" key="6">
    <source>
        <dbReference type="SMART" id="SM00382"/>
    </source>
</evidence>
<evidence type="ECO:0000256" key="5">
    <source>
        <dbReference type="SAM" id="Coils"/>
    </source>
</evidence>
<evidence type="ECO:0000313" key="9">
    <source>
        <dbReference type="Proteomes" id="UP001527925"/>
    </source>
</evidence>
<proteinExistence type="inferred from homology"/>
<dbReference type="SMART" id="SM00382">
    <property type="entry name" value="AAA"/>
    <property type="match status" value="2"/>
</dbReference>
<keyword evidence="9" id="KW-1185">Reference proteome</keyword>
<comment type="similarity">
    <text evidence="4">Belongs to the ClpA/ClpB family.</text>
</comment>
<dbReference type="InterPro" id="IPR018368">
    <property type="entry name" value="ClpA/B_CS1"/>
</dbReference>
<dbReference type="EMBL" id="JADGIZ020000009">
    <property type="protein sequence ID" value="KAL2917879.1"/>
    <property type="molecule type" value="Genomic_DNA"/>
</dbReference>
<dbReference type="PROSITE" id="PS00871">
    <property type="entry name" value="CLPAB_2"/>
    <property type="match status" value="1"/>
</dbReference>
<dbReference type="Pfam" id="PF00004">
    <property type="entry name" value="AAA"/>
    <property type="match status" value="1"/>
</dbReference>
<protein>
    <submittedName>
        <fullName evidence="8">Chaperone ATPase hsp78</fullName>
    </submittedName>
</protein>
<keyword evidence="5" id="KW-0175">Coiled coil</keyword>
<evidence type="ECO:0000256" key="3">
    <source>
        <dbReference type="ARBA" id="ARBA00023186"/>
    </source>
</evidence>
<evidence type="ECO:0000313" key="8">
    <source>
        <dbReference type="EMBL" id="KAL2917879.1"/>
    </source>
</evidence>
<feature type="domain" description="Clp ATPase C-terminal" evidence="7">
    <location>
        <begin position="620"/>
        <end position="712"/>
    </location>
</feature>
<dbReference type="SUPFAM" id="SSF52540">
    <property type="entry name" value="P-loop containing nucleoside triphosphate hydrolases"/>
    <property type="match status" value="2"/>
</dbReference>
<dbReference type="Proteomes" id="UP001527925">
    <property type="component" value="Unassembled WGS sequence"/>
</dbReference>
<keyword evidence="1 4" id="KW-0547">Nucleotide-binding</keyword>
<feature type="domain" description="AAA+ ATPase" evidence="6">
    <location>
        <begin position="52"/>
        <end position="198"/>
    </location>
</feature>
<dbReference type="CDD" id="cd00009">
    <property type="entry name" value="AAA"/>
    <property type="match status" value="1"/>
</dbReference>
<dbReference type="SMART" id="SM01086">
    <property type="entry name" value="ClpB_D2-small"/>
    <property type="match status" value="1"/>
</dbReference>
<dbReference type="PANTHER" id="PTHR11638:SF176">
    <property type="entry name" value="HEAT SHOCK PROTEIN 78, MITOCHONDRIAL"/>
    <property type="match status" value="1"/>
</dbReference>
<dbReference type="Pfam" id="PF17871">
    <property type="entry name" value="AAA_lid_9"/>
    <property type="match status" value="1"/>
</dbReference>
<comment type="caution">
    <text evidence="8">The sequence shown here is derived from an EMBL/GenBank/DDBJ whole genome shotgun (WGS) entry which is preliminary data.</text>
</comment>
<evidence type="ECO:0000256" key="4">
    <source>
        <dbReference type="RuleBase" id="RU004432"/>
    </source>
</evidence>
<dbReference type="Pfam" id="PF07724">
    <property type="entry name" value="AAA_2"/>
    <property type="match status" value="1"/>
</dbReference>
<name>A0ABR4NEI1_9FUNG</name>
<evidence type="ECO:0000256" key="1">
    <source>
        <dbReference type="ARBA" id="ARBA00022741"/>
    </source>
</evidence>
<feature type="domain" description="AAA+ ATPase" evidence="6">
    <location>
        <begin position="450"/>
        <end position="602"/>
    </location>
</feature>
<sequence length="721" mass="79894">MGGMEEQQPKPGEALAKFGVDLTALASQGKLDPVIGRDEEIRRALQVLSRRTKNNPVLIGKAGVGKTAIAEGLAQRIVNDEVPESIRNKRVISLDLGALVAGSKFRGEFEERLKAVLKDIEAEEGNLILFIDELHTLFGLGKGEGGMDASNMLKPALARGTLRCCGATTIDEYRKYIEKDPALARRFQPVMVDEPTVEATISILRGLKERYEVHHGVRISDTALVAAAQLSHRYITERFLPDKAIDLVDEACSTLRLAQESKPESLERLDRAILTLKIELESLRKENDAISRQRREQLLQDLKEKEKEADELGTQWREERQKLERVKQVKEELEQARIESELAQRQGNLLRASELMYGTIPRLEKELPPDGDDGAANGLVHERVTADDVARVVSRATGIPVSALVKGEREKLMHLEDELKKSVVGQDEAIQAIAEAVRLSRAGLQSANRPIASFLFMGPTGVGKTELCKALARFLFDTDKAIVRIDMSEYMERFSVSRLIGAPPGYVGFDDGGQLTEAVRRKPYSVVLLDEIEKAHRDVSNILLQVLDDGFLTDSQGHKVDFRNTIIIMTSNLGAEHLVADASHTGISAETEDRVMKAVRGHFPPEFINRIDELVLFNRLSKDTLHSIVDVRLGEIAARLKDQHELALDVSPAAKAWLADTGYDPAYGARPLNRVIQKRILNPLAQALIEGSVRDGETAIVDVDPKTNEVVIKRNHEPSAA</sequence>
<dbReference type="InterPro" id="IPR003593">
    <property type="entry name" value="AAA+_ATPase"/>
</dbReference>
<dbReference type="InterPro" id="IPR027417">
    <property type="entry name" value="P-loop_NTPase"/>
</dbReference>
<reference evidence="8 9" key="1">
    <citation type="submission" date="2023-09" db="EMBL/GenBank/DDBJ databases">
        <title>Pangenome analysis of Batrachochytrium dendrobatidis and related Chytrids.</title>
        <authorList>
            <person name="Yacoub M.N."/>
            <person name="Stajich J.E."/>
            <person name="James T.Y."/>
        </authorList>
    </citation>
    <scope>NUCLEOTIDE SEQUENCE [LARGE SCALE GENOMIC DNA]</scope>
    <source>
        <strain evidence="8 9">JEL0888</strain>
    </source>
</reference>
<evidence type="ECO:0000256" key="2">
    <source>
        <dbReference type="ARBA" id="ARBA00022840"/>
    </source>
</evidence>
<dbReference type="Gene3D" id="1.10.8.60">
    <property type="match status" value="1"/>
</dbReference>
<dbReference type="Gene3D" id="3.40.50.300">
    <property type="entry name" value="P-loop containing nucleotide triphosphate hydrolases"/>
    <property type="match status" value="3"/>
</dbReference>